<evidence type="ECO:0000259" key="2">
    <source>
        <dbReference type="Pfam" id="PF13581"/>
    </source>
</evidence>
<dbReference type="InterPro" id="IPR036890">
    <property type="entry name" value="HATPase_C_sf"/>
</dbReference>
<dbReference type="AlphaFoldDB" id="A0A8J3R628"/>
<keyword evidence="4" id="KW-1185">Reference proteome</keyword>
<evidence type="ECO:0000313" key="3">
    <source>
        <dbReference type="EMBL" id="GIH69143.1"/>
    </source>
</evidence>
<name>A0A8J3R628_9ACTN</name>
<dbReference type="CDD" id="cd16936">
    <property type="entry name" value="HATPase_RsbW-like"/>
    <property type="match status" value="1"/>
</dbReference>
<dbReference type="SUPFAM" id="SSF55874">
    <property type="entry name" value="ATPase domain of HSP90 chaperone/DNA topoisomerase II/histidine kinase"/>
    <property type="match status" value="1"/>
</dbReference>
<comment type="caution">
    <text evidence="3">The sequence shown here is derived from an EMBL/GenBank/DDBJ whole genome shotgun (WGS) entry which is preliminary data.</text>
</comment>
<evidence type="ECO:0000313" key="4">
    <source>
        <dbReference type="Proteomes" id="UP000610966"/>
    </source>
</evidence>
<protein>
    <recommendedName>
        <fullName evidence="2">Histidine kinase/HSP90-like ATPase domain-containing protein</fullName>
    </recommendedName>
</protein>
<dbReference type="Proteomes" id="UP000610966">
    <property type="component" value="Unassembled WGS sequence"/>
</dbReference>
<organism evidence="3 4">
    <name type="scientific">Sphaerimonospora thailandensis</name>
    <dbReference type="NCBI Taxonomy" id="795644"/>
    <lineage>
        <taxon>Bacteria</taxon>
        <taxon>Bacillati</taxon>
        <taxon>Actinomycetota</taxon>
        <taxon>Actinomycetes</taxon>
        <taxon>Streptosporangiales</taxon>
        <taxon>Streptosporangiaceae</taxon>
        <taxon>Sphaerimonospora</taxon>
    </lineage>
</organism>
<dbReference type="InterPro" id="IPR050267">
    <property type="entry name" value="Anti-sigma-factor_SerPK"/>
</dbReference>
<accession>A0A8J3R628</accession>
<evidence type="ECO:0000256" key="1">
    <source>
        <dbReference type="ARBA" id="ARBA00022527"/>
    </source>
</evidence>
<dbReference type="InterPro" id="IPR003594">
    <property type="entry name" value="HATPase_dom"/>
</dbReference>
<dbReference type="Pfam" id="PF13581">
    <property type="entry name" value="HATPase_c_2"/>
    <property type="match status" value="1"/>
</dbReference>
<sequence length="178" mass="19549">MLPTHAPPAEPLAQATYRSLRSNWYRTSVWCLPPRDAPRRARLLLRERLSGIPIDSEVVDELELVISELATNAIRHAPGPYELRILYEAGLPVHVEVAVSGNGAALVDRLLDRPLGSSDGGHLLTDSERGLRIVVAYTGGRCGARTVRLYGTGRWGTGVWFEVSTPPFRPQVSLFSSP</sequence>
<keyword evidence="1" id="KW-0418">Kinase</keyword>
<feature type="domain" description="Histidine kinase/HSP90-like ATPase" evidence="2">
    <location>
        <begin position="39"/>
        <end position="135"/>
    </location>
</feature>
<gene>
    <name evidence="3" type="ORF">Mth01_13960</name>
</gene>
<keyword evidence="1" id="KW-0808">Transferase</keyword>
<dbReference type="PANTHER" id="PTHR35526:SF3">
    <property type="entry name" value="ANTI-SIGMA-F FACTOR RSBW"/>
    <property type="match status" value="1"/>
</dbReference>
<dbReference type="GO" id="GO:0004674">
    <property type="term" value="F:protein serine/threonine kinase activity"/>
    <property type="evidence" value="ECO:0007669"/>
    <property type="project" value="UniProtKB-KW"/>
</dbReference>
<proteinExistence type="predicted"/>
<dbReference type="Gene3D" id="3.30.565.10">
    <property type="entry name" value="Histidine kinase-like ATPase, C-terminal domain"/>
    <property type="match status" value="1"/>
</dbReference>
<dbReference type="EMBL" id="BOOG01000012">
    <property type="protein sequence ID" value="GIH69143.1"/>
    <property type="molecule type" value="Genomic_DNA"/>
</dbReference>
<dbReference type="PANTHER" id="PTHR35526">
    <property type="entry name" value="ANTI-SIGMA-F FACTOR RSBW-RELATED"/>
    <property type="match status" value="1"/>
</dbReference>
<dbReference type="RefSeq" id="WP_275408895.1">
    <property type="nucleotide sequence ID" value="NZ_BOOG01000012.1"/>
</dbReference>
<keyword evidence="1" id="KW-0723">Serine/threonine-protein kinase</keyword>
<reference evidence="3" key="1">
    <citation type="submission" date="2021-01" db="EMBL/GenBank/DDBJ databases">
        <title>Whole genome shotgun sequence of Sphaerimonospora thailandensis NBRC 107569.</title>
        <authorList>
            <person name="Komaki H."/>
            <person name="Tamura T."/>
        </authorList>
    </citation>
    <scope>NUCLEOTIDE SEQUENCE</scope>
    <source>
        <strain evidence="3">NBRC 107569</strain>
    </source>
</reference>